<dbReference type="AlphaFoldDB" id="A0A2P5CJJ2"/>
<proteinExistence type="predicted"/>
<accession>A0A2P5CJJ2</accession>
<comment type="caution">
    <text evidence="1">The sequence shown here is derived from an EMBL/GenBank/DDBJ whole genome shotgun (WGS) entry which is preliminary data.</text>
</comment>
<keyword evidence="2" id="KW-1185">Reference proteome</keyword>
<organism evidence="1 2">
    <name type="scientific">Parasponia andersonii</name>
    <name type="common">Sponia andersonii</name>
    <dbReference type="NCBI Taxonomy" id="3476"/>
    <lineage>
        <taxon>Eukaryota</taxon>
        <taxon>Viridiplantae</taxon>
        <taxon>Streptophyta</taxon>
        <taxon>Embryophyta</taxon>
        <taxon>Tracheophyta</taxon>
        <taxon>Spermatophyta</taxon>
        <taxon>Magnoliopsida</taxon>
        <taxon>eudicotyledons</taxon>
        <taxon>Gunneridae</taxon>
        <taxon>Pentapetalae</taxon>
        <taxon>rosids</taxon>
        <taxon>fabids</taxon>
        <taxon>Rosales</taxon>
        <taxon>Cannabaceae</taxon>
        <taxon>Parasponia</taxon>
    </lineage>
</organism>
<reference evidence="2" key="1">
    <citation type="submission" date="2016-06" db="EMBL/GenBank/DDBJ databases">
        <title>Parallel loss of symbiosis genes in relatives of nitrogen-fixing non-legume Parasponia.</title>
        <authorList>
            <person name="Van Velzen R."/>
            <person name="Holmer R."/>
            <person name="Bu F."/>
            <person name="Rutten L."/>
            <person name="Van Zeijl A."/>
            <person name="Liu W."/>
            <person name="Santuari L."/>
            <person name="Cao Q."/>
            <person name="Sharma T."/>
            <person name="Shen D."/>
            <person name="Roswanjaya Y."/>
            <person name="Wardhani T."/>
            <person name="Kalhor M.S."/>
            <person name="Jansen J."/>
            <person name="Van den Hoogen J."/>
            <person name="Gungor B."/>
            <person name="Hartog M."/>
            <person name="Hontelez J."/>
            <person name="Verver J."/>
            <person name="Yang W.-C."/>
            <person name="Schijlen E."/>
            <person name="Repin R."/>
            <person name="Schilthuizen M."/>
            <person name="Schranz E."/>
            <person name="Heidstra R."/>
            <person name="Miyata K."/>
            <person name="Fedorova E."/>
            <person name="Kohlen W."/>
            <person name="Bisseling T."/>
            <person name="Smit S."/>
            <person name="Geurts R."/>
        </authorList>
    </citation>
    <scope>NUCLEOTIDE SEQUENCE [LARGE SCALE GENOMIC DNA]</scope>
    <source>
        <strain evidence="2">cv. WU1-14</strain>
    </source>
</reference>
<dbReference type="Proteomes" id="UP000237105">
    <property type="component" value="Unassembled WGS sequence"/>
</dbReference>
<feature type="non-terminal residue" evidence="1">
    <location>
        <position position="1"/>
    </location>
</feature>
<evidence type="ECO:0000313" key="2">
    <source>
        <dbReference type="Proteomes" id="UP000237105"/>
    </source>
</evidence>
<dbReference type="EMBL" id="JXTB01000123">
    <property type="protein sequence ID" value="PON61194.1"/>
    <property type="molecule type" value="Genomic_DNA"/>
</dbReference>
<name>A0A2P5CJJ2_PARAD</name>
<gene>
    <name evidence="1" type="ORF">PanWU01x14_147840</name>
</gene>
<protein>
    <submittedName>
        <fullName evidence="1">Uncharacterized protein</fullName>
    </submittedName>
</protein>
<evidence type="ECO:0000313" key="1">
    <source>
        <dbReference type="EMBL" id="PON61194.1"/>
    </source>
</evidence>
<sequence>SEFLASESNNILSKLWGNFIFFLF</sequence>